<dbReference type="RefSeq" id="WP_251838178.1">
    <property type="nucleotide sequence ID" value="NZ_JACSPO010000001.1"/>
</dbReference>
<evidence type="ECO:0000313" key="3">
    <source>
        <dbReference type="Proteomes" id="UP000661894"/>
    </source>
</evidence>
<dbReference type="Proteomes" id="UP000661894">
    <property type="component" value="Unassembled WGS sequence"/>
</dbReference>
<comment type="caution">
    <text evidence="2">The sequence shown here is derived from an EMBL/GenBank/DDBJ whole genome shotgun (WGS) entry which is preliminary data.</text>
</comment>
<dbReference type="InterPro" id="IPR020051">
    <property type="entry name" value="SagB-type_dehydrogenase"/>
</dbReference>
<dbReference type="PANTHER" id="PTHR43745">
    <property type="entry name" value="NITROREDUCTASE MJ1384-RELATED"/>
    <property type="match status" value="1"/>
</dbReference>
<gene>
    <name evidence="2" type="ORF">H9624_01685</name>
</gene>
<keyword evidence="3" id="KW-1185">Reference proteome</keyword>
<feature type="domain" description="Nitroreductase" evidence="1">
    <location>
        <begin position="116"/>
        <end position="297"/>
    </location>
</feature>
<dbReference type="InterPro" id="IPR000415">
    <property type="entry name" value="Nitroreductase-like"/>
</dbReference>
<dbReference type="NCBIfam" id="TIGR03605">
    <property type="entry name" value="antibiot_sagB"/>
    <property type="match status" value="1"/>
</dbReference>
<dbReference type="InterPro" id="IPR052544">
    <property type="entry name" value="Bacteriocin_Proc_Enz"/>
</dbReference>
<organism evidence="2 3">
    <name type="scientific">Oceanitalea stevensii</name>
    <dbReference type="NCBI Taxonomy" id="2763072"/>
    <lineage>
        <taxon>Bacteria</taxon>
        <taxon>Bacillati</taxon>
        <taxon>Actinomycetota</taxon>
        <taxon>Actinomycetes</taxon>
        <taxon>Micrococcales</taxon>
        <taxon>Bogoriellaceae</taxon>
        <taxon>Georgenia</taxon>
    </lineage>
</organism>
<dbReference type="EMBL" id="JACSPO010000001">
    <property type="protein sequence ID" value="MBD8061032.1"/>
    <property type="molecule type" value="Genomic_DNA"/>
</dbReference>
<reference evidence="2 3" key="1">
    <citation type="submission" date="2020-08" db="EMBL/GenBank/DDBJ databases">
        <title>A Genomic Blueprint of the Chicken Gut Microbiome.</title>
        <authorList>
            <person name="Gilroy R."/>
            <person name="Ravi A."/>
            <person name="Getino M."/>
            <person name="Pursley I."/>
            <person name="Horton D.L."/>
            <person name="Alikhan N.-F."/>
            <person name="Baker D."/>
            <person name="Gharbi K."/>
            <person name="Hall N."/>
            <person name="Watson M."/>
            <person name="Adriaenssens E.M."/>
            <person name="Foster-Nyarko E."/>
            <person name="Jarju S."/>
            <person name="Secka A."/>
            <person name="Antonio M."/>
            <person name="Oren A."/>
            <person name="Chaudhuri R."/>
            <person name="La Ragione R.M."/>
            <person name="Hildebrand F."/>
            <person name="Pallen M.J."/>
        </authorList>
    </citation>
    <scope>NUCLEOTIDE SEQUENCE [LARGE SCALE GENOMIC DNA]</scope>
    <source>
        <strain evidence="2 3">Sa1BUA1</strain>
    </source>
</reference>
<accession>A0ABR8YY86</accession>
<dbReference type="CDD" id="cd02142">
    <property type="entry name" value="McbC_SagB-like_oxidoreductase"/>
    <property type="match status" value="1"/>
</dbReference>
<dbReference type="SUPFAM" id="SSF55469">
    <property type="entry name" value="FMN-dependent nitroreductase-like"/>
    <property type="match status" value="1"/>
</dbReference>
<protein>
    <submittedName>
        <fullName evidence="2">SagB/ThcOx family dehydrogenase</fullName>
    </submittedName>
</protein>
<dbReference type="PANTHER" id="PTHR43745:SF2">
    <property type="entry name" value="NITROREDUCTASE MJ1384-RELATED"/>
    <property type="match status" value="1"/>
</dbReference>
<proteinExistence type="predicted"/>
<dbReference type="InterPro" id="IPR029479">
    <property type="entry name" value="Nitroreductase"/>
</dbReference>
<dbReference type="Pfam" id="PF00881">
    <property type="entry name" value="Nitroreductase"/>
    <property type="match status" value="1"/>
</dbReference>
<evidence type="ECO:0000259" key="1">
    <source>
        <dbReference type="Pfam" id="PF00881"/>
    </source>
</evidence>
<dbReference type="Gene3D" id="3.40.109.10">
    <property type="entry name" value="NADH Oxidase"/>
    <property type="match status" value="1"/>
</dbReference>
<evidence type="ECO:0000313" key="2">
    <source>
        <dbReference type="EMBL" id="MBD8061032.1"/>
    </source>
</evidence>
<name>A0ABR8YY86_9MICO</name>
<sequence length="300" mass="31517">MPPLDGSADPTALTAAVFTNGFRPLQAAARATGHLTHPFRHDALPFGAGGPRSAETFLVASRLRRRDAEFEASVGLFLSEVGSGIGALVDETVDDDGAIPLPPVAPLPMTLGTALADRRSVRSFTGEPIRLRDLAALAHAAAGTTSPDPHRPFRTTASAGALFPVRLDVVALRVTGVPRGVYTYDSRRHALSPRGDGAAVDGVLDAMAVSRELLMWDRAAVLCLLVARPWRSMRKYGARGMRHLLLEAGAMAAHLDLAATAIGLGSVPCSSVYDDEAHEALGMDGVNEAIVHVVVIGAKE</sequence>